<evidence type="ECO:0000256" key="1">
    <source>
        <dbReference type="SAM" id="MobiDB-lite"/>
    </source>
</evidence>
<dbReference type="Gene3D" id="2.70.50.70">
    <property type="match status" value="1"/>
</dbReference>
<protein>
    <submittedName>
        <fullName evidence="3">Uncharacterized protein</fullName>
    </submittedName>
</protein>
<dbReference type="AlphaFoldDB" id="A0A2K3QD90"/>
<accession>A0A2K3QD90</accession>
<keyword evidence="2" id="KW-0732">Signal</keyword>
<evidence type="ECO:0000313" key="3">
    <source>
        <dbReference type="EMBL" id="PNY25493.1"/>
    </source>
</evidence>
<dbReference type="OrthoDB" id="2342176at2759"/>
<dbReference type="PANTHER" id="PTHR36182:SF2">
    <property type="entry name" value="LYTIC POLYSACCHARIDE MONOOXYGENASE"/>
    <property type="match status" value="1"/>
</dbReference>
<feature type="signal peptide" evidence="2">
    <location>
        <begin position="1"/>
        <end position="17"/>
    </location>
</feature>
<gene>
    <name evidence="3" type="ORF">TCAP_04565</name>
</gene>
<evidence type="ECO:0000256" key="2">
    <source>
        <dbReference type="SAM" id="SignalP"/>
    </source>
</evidence>
<dbReference type="PANTHER" id="PTHR36182">
    <property type="entry name" value="PROTEIN, PUTATIVE (AFU_ORTHOLOGUE AFUA_6G10930)-RELATED"/>
    <property type="match status" value="1"/>
</dbReference>
<keyword evidence="4" id="KW-1185">Reference proteome</keyword>
<dbReference type="Proteomes" id="UP000236621">
    <property type="component" value="Unassembled WGS sequence"/>
</dbReference>
<feature type="region of interest" description="Disordered" evidence="1">
    <location>
        <begin position="222"/>
        <end position="339"/>
    </location>
</feature>
<dbReference type="STRING" id="45235.A0A2K3QD90"/>
<feature type="compositionally biased region" description="Low complexity" evidence="1">
    <location>
        <begin position="275"/>
        <end position="292"/>
    </location>
</feature>
<feature type="compositionally biased region" description="Pro residues" evidence="1">
    <location>
        <begin position="293"/>
        <end position="305"/>
    </location>
</feature>
<organism evidence="3 4">
    <name type="scientific">Tolypocladium capitatum</name>
    <dbReference type="NCBI Taxonomy" id="45235"/>
    <lineage>
        <taxon>Eukaryota</taxon>
        <taxon>Fungi</taxon>
        <taxon>Dikarya</taxon>
        <taxon>Ascomycota</taxon>
        <taxon>Pezizomycotina</taxon>
        <taxon>Sordariomycetes</taxon>
        <taxon>Hypocreomycetidae</taxon>
        <taxon>Hypocreales</taxon>
        <taxon>Ophiocordycipitaceae</taxon>
        <taxon>Tolypocladium</taxon>
    </lineage>
</organism>
<comment type="caution">
    <text evidence="3">The sequence shown here is derived from an EMBL/GenBank/DDBJ whole genome shotgun (WGS) entry which is preliminary data.</text>
</comment>
<name>A0A2K3QD90_9HYPO</name>
<evidence type="ECO:0000313" key="4">
    <source>
        <dbReference type="Proteomes" id="UP000236621"/>
    </source>
</evidence>
<dbReference type="EMBL" id="NRSZ01000737">
    <property type="protein sequence ID" value="PNY25493.1"/>
    <property type="molecule type" value="Genomic_DNA"/>
</dbReference>
<reference evidence="3 4" key="1">
    <citation type="submission" date="2017-08" db="EMBL/GenBank/DDBJ databases">
        <title>Harnessing the power of phylogenomics to disentangle the directionality and signatures of interkingdom host jumping in the parasitic fungal genus Tolypocladium.</title>
        <authorList>
            <person name="Quandt C.A."/>
            <person name="Patterson W."/>
            <person name="Spatafora J.W."/>
        </authorList>
    </citation>
    <scope>NUCLEOTIDE SEQUENCE [LARGE SCALE GENOMIC DNA]</scope>
    <source>
        <strain evidence="3 4">CBS 113982</strain>
    </source>
</reference>
<feature type="chain" id="PRO_5014439171" evidence="2">
    <location>
        <begin position="18"/>
        <end position="401"/>
    </location>
</feature>
<sequence>MFMRTLVLGGLATIASAHIKMSNPVPFDQANLDNSPLLPDGSNFPCKGSSYALGGASNVFKQGSTQQLAFIGSAVHGGGSCQVSVTTDLKPTKSSAWKVIKSIEGGCPAQGQDGNMGGGASAAVPFKYDFTIPNELAAGNYTLAWTWFNKIGNREMYMNCAPLSVTGSGGSSGFMSTLPDMFVANVGNSCGTVASKDLVFPNPGKDVDQLGGITAAAANAAPTGAGCQQGNGGGNPPASGAPPPPAAPTSVAGNAPGPSGYAPPPQTTDAGGVFVTASSQQATATPAVSSAPEPAPSIYPPPSPPSSSCNGGGKQPSASGNQPSGGGSQPSGGFAPGTPCTPEGSWNCIGGTSFQRCASGAWSAVQGVAAGVTCTPGQSDVIQMNNAGTRRAMRRALSFAA</sequence>
<proteinExistence type="predicted"/>